<gene>
    <name evidence="1" type="ORF">HALOF300_02409</name>
</gene>
<proteinExistence type="predicted"/>
<dbReference type="AlphaFoldDB" id="A0A7M4DJV1"/>
<comment type="caution">
    <text evidence="1">The sequence shown here is derived from an EMBL/GenBank/DDBJ whole genome shotgun (WGS) entry which is preliminary data.</text>
</comment>
<accession>A0A7M4DJV1</accession>
<reference evidence="1 2" key="1">
    <citation type="submission" date="2019-11" db="EMBL/GenBank/DDBJ databases">
        <authorList>
            <person name="Criscuolo A."/>
        </authorList>
    </citation>
    <scope>NUCLEOTIDE SEQUENCE [LARGE SCALE GENOMIC DNA]</scope>
    <source>
        <strain evidence="1">CIP111667</strain>
    </source>
</reference>
<dbReference type="EMBL" id="CACRYJ010000034">
    <property type="protein sequence ID" value="VZO37336.1"/>
    <property type="molecule type" value="Genomic_DNA"/>
</dbReference>
<protein>
    <submittedName>
        <fullName evidence="1">Uncharacterized protein</fullName>
    </submittedName>
</protein>
<evidence type="ECO:0000313" key="2">
    <source>
        <dbReference type="Proteomes" id="UP000419743"/>
    </source>
</evidence>
<keyword evidence="2" id="KW-1185">Reference proteome</keyword>
<dbReference type="RefSeq" id="WP_156741168.1">
    <property type="nucleotide sequence ID" value="NZ_CACRYJ010000034.1"/>
</dbReference>
<evidence type="ECO:0000313" key="1">
    <source>
        <dbReference type="EMBL" id="VZO37336.1"/>
    </source>
</evidence>
<sequence>MAREVQNRVLDLADQALALPITREQCPDWLRRPGRAECGDLWDTVCSVYRKLTGLELPEFMPSRERRSLDAVVGHPDGSRRVVEVDEAQHFNVHRALTLEHYPPGMLLAFDSAVWRERCMTPTKLRGGGWGKAKPPLFPQDYGRHLQRAFRDMLADLLPPAHGWAPTLRIAHFEVEGWVDEPGAVDRMRTLLQGKLGLENAQTVG</sequence>
<organism evidence="1 2">
    <name type="scientific">Occultella aeris</name>
    <dbReference type="NCBI Taxonomy" id="2761496"/>
    <lineage>
        <taxon>Bacteria</taxon>
        <taxon>Bacillati</taxon>
        <taxon>Actinomycetota</taxon>
        <taxon>Actinomycetes</taxon>
        <taxon>Micrococcales</taxon>
        <taxon>Ruaniaceae</taxon>
        <taxon>Occultella</taxon>
    </lineage>
</organism>
<name>A0A7M4DJV1_9MICO</name>
<dbReference type="Proteomes" id="UP000419743">
    <property type="component" value="Unassembled WGS sequence"/>
</dbReference>